<protein>
    <submittedName>
        <fullName evidence="3">Carboxylate--amine ligase</fullName>
    </submittedName>
</protein>
<accession>A0A6N7VR99</accession>
<keyword evidence="1" id="KW-0067">ATP-binding</keyword>
<evidence type="ECO:0000313" key="4">
    <source>
        <dbReference type="Proteomes" id="UP000470875"/>
    </source>
</evidence>
<feature type="domain" description="ATP-grasp" evidence="2">
    <location>
        <begin position="180"/>
        <end position="378"/>
    </location>
</feature>
<gene>
    <name evidence="3" type="ORF">FYJ24_01675</name>
</gene>
<keyword evidence="1" id="KW-0547">Nucleotide-binding</keyword>
<keyword evidence="4" id="KW-1185">Reference proteome</keyword>
<dbReference type="EMBL" id="VULO01000002">
    <property type="protein sequence ID" value="MSS83490.1"/>
    <property type="molecule type" value="Genomic_DNA"/>
</dbReference>
<dbReference type="AlphaFoldDB" id="A0A6N7VR99"/>
<reference evidence="3 4" key="1">
    <citation type="submission" date="2019-08" db="EMBL/GenBank/DDBJ databases">
        <title>In-depth cultivation of the pig gut microbiome towards novel bacterial diversity and tailored functional studies.</title>
        <authorList>
            <person name="Wylensek D."/>
            <person name="Hitch T.C.A."/>
            <person name="Clavel T."/>
        </authorList>
    </citation>
    <scope>NUCLEOTIDE SEQUENCE [LARGE SCALE GENOMIC DNA]</scope>
    <source>
        <strain evidence="3 4">WB03_NA08</strain>
    </source>
</reference>
<dbReference type="SUPFAM" id="SSF56059">
    <property type="entry name" value="Glutathione synthetase ATP-binding domain-like"/>
    <property type="match status" value="1"/>
</dbReference>
<dbReference type="GO" id="GO:0005524">
    <property type="term" value="F:ATP binding"/>
    <property type="evidence" value="ECO:0007669"/>
    <property type="project" value="UniProtKB-UniRule"/>
</dbReference>
<sequence length="463" mass="51116">MSCCFGKRLLTGIHGRRGQKSSERISAFFWCHLLLYESPTHRGASSPQVGLLDRLPQVKRKELLPVILGGDAGAYALALEFYEAFNVKSIFVSNAPAEIITRSSLASVEHIPAGINDEELLAVLQGIAALHTDSQLVLLANTDARASFAAAFREQLEPDYVVPFPSQDAMNKLCRKDSFAQVCSEHGALTPPTVVVDLSGSDVPEIPFGFPVVAKAASGDEYDRLTLEGKKKIWFIDTPEELSSLWQRLRTAGFQGKFLVQETIPGPDSQMVSLTLYVDSHGTATMLAGARVLLEDHSPTMVGNPVAMITRKFPDLWEQAQAILAAANYRGFANFDLKIDPRDGKVYFFEVNPRIGRNSYYVAAAGVNPMQVMVEDLVDGEQLNVQIASHEVLYSLVPMSLIRRYVDDAELVAVAKRLADDGKMVSPLEAPHEKNMRRKIVVALQKMNYHRKFAAYFPRSSDA</sequence>
<dbReference type="InterPro" id="IPR011761">
    <property type="entry name" value="ATP-grasp"/>
</dbReference>
<dbReference type="Gene3D" id="3.30.470.20">
    <property type="entry name" value="ATP-grasp fold, B domain"/>
    <property type="match status" value="1"/>
</dbReference>
<dbReference type="Proteomes" id="UP000470875">
    <property type="component" value="Unassembled WGS sequence"/>
</dbReference>
<name>A0A6N7VR99_9ACTO</name>
<dbReference type="PROSITE" id="PS50975">
    <property type="entry name" value="ATP_GRASP"/>
    <property type="match status" value="1"/>
</dbReference>
<organism evidence="3 4">
    <name type="scientific">Scrofimicrobium canadense</name>
    <dbReference type="NCBI Taxonomy" id="2652290"/>
    <lineage>
        <taxon>Bacteria</taxon>
        <taxon>Bacillati</taxon>
        <taxon>Actinomycetota</taxon>
        <taxon>Actinomycetes</taxon>
        <taxon>Actinomycetales</taxon>
        <taxon>Actinomycetaceae</taxon>
        <taxon>Scrofimicrobium</taxon>
    </lineage>
</organism>
<keyword evidence="3" id="KW-0436">Ligase</keyword>
<proteinExistence type="predicted"/>
<evidence type="ECO:0000259" key="2">
    <source>
        <dbReference type="PROSITE" id="PS50975"/>
    </source>
</evidence>
<dbReference type="InterPro" id="IPR005479">
    <property type="entry name" value="CPAse_ATP-bd"/>
</dbReference>
<comment type="caution">
    <text evidence="3">The sequence shown here is derived from an EMBL/GenBank/DDBJ whole genome shotgun (WGS) entry which is preliminary data.</text>
</comment>
<dbReference type="GO" id="GO:0046872">
    <property type="term" value="F:metal ion binding"/>
    <property type="evidence" value="ECO:0007669"/>
    <property type="project" value="InterPro"/>
</dbReference>
<evidence type="ECO:0000313" key="3">
    <source>
        <dbReference type="EMBL" id="MSS83490.1"/>
    </source>
</evidence>
<evidence type="ECO:0000256" key="1">
    <source>
        <dbReference type="PROSITE-ProRule" id="PRU00409"/>
    </source>
</evidence>
<dbReference type="GO" id="GO:0016874">
    <property type="term" value="F:ligase activity"/>
    <property type="evidence" value="ECO:0007669"/>
    <property type="project" value="UniProtKB-KW"/>
</dbReference>
<dbReference type="Pfam" id="PF02786">
    <property type="entry name" value="CPSase_L_D2"/>
    <property type="match status" value="1"/>
</dbReference>